<sequence>MAMLILPTMLAAAGYSLLYLIFGGGIGGAILIFIVAKMLGK</sequence>
<proteinExistence type="predicted"/>
<evidence type="ECO:0000313" key="2">
    <source>
        <dbReference type="EMBL" id="EDY20633.1"/>
    </source>
</evidence>
<dbReference type="STRING" id="497964.CfE428DRAFT_1830"/>
<keyword evidence="1" id="KW-0472">Membrane</keyword>
<name>B4CYU2_9BACT</name>
<dbReference type="AlphaFoldDB" id="B4CYU2"/>
<keyword evidence="1" id="KW-1133">Transmembrane helix</keyword>
<dbReference type="EMBL" id="ABVL01000004">
    <property type="protein sequence ID" value="EDY20633.1"/>
    <property type="molecule type" value="Genomic_DNA"/>
</dbReference>
<reference evidence="2 3" key="1">
    <citation type="journal article" date="2011" name="J. Bacteriol.">
        <title>Genome sequence of Chthoniobacter flavus Ellin428, an aerobic heterotrophic soil bacterium.</title>
        <authorList>
            <person name="Kant R."/>
            <person name="van Passel M.W."/>
            <person name="Palva A."/>
            <person name="Lucas S."/>
            <person name="Lapidus A."/>
            <person name="Glavina Del Rio T."/>
            <person name="Dalin E."/>
            <person name="Tice H."/>
            <person name="Bruce D."/>
            <person name="Goodwin L."/>
            <person name="Pitluck S."/>
            <person name="Larimer F.W."/>
            <person name="Land M.L."/>
            <person name="Hauser L."/>
            <person name="Sangwan P."/>
            <person name="de Vos W.M."/>
            <person name="Janssen P.H."/>
            <person name="Smidt H."/>
        </authorList>
    </citation>
    <scope>NUCLEOTIDE SEQUENCE [LARGE SCALE GENOMIC DNA]</scope>
    <source>
        <strain evidence="2 3">Ellin428</strain>
    </source>
</reference>
<evidence type="ECO:0000313" key="3">
    <source>
        <dbReference type="Proteomes" id="UP000005824"/>
    </source>
</evidence>
<gene>
    <name evidence="2" type="ORF">CfE428DRAFT_1830</name>
</gene>
<organism evidence="2 3">
    <name type="scientific">Chthoniobacter flavus Ellin428</name>
    <dbReference type="NCBI Taxonomy" id="497964"/>
    <lineage>
        <taxon>Bacteria</taxon>
        <taxon>Pseudomonadati</taxon>
        <taxon>Verrucomicrobiota</taxon>
        <taxon>Spartobacteria</taxon>
        <taxon>Chthoniobacterales</taxon>
        <taxon>Chthoniobacteraceae</taxon>
        <taxon>Chthoniobacter</taxon>
    </lineage>
</organism>
<dbReference type="Proteomes" id="UP000005824">
    <property type="component" value="Unassembled WGS sequence"/>
</dbReference>
<protein>
    <submittedName>
        <fullName evidence="2">Uncharacterized protein</fullName>
    </submittedName>
</protein>
<keyword evidence="1" id="KW-0812">Transmembrane</keyword>
<feature type="transmembrane region" description="Helical" evidence="1">
    <location>
        <begin position="12"/>
        <end position="36"/>
    </location>
</feature>
<accession>B4CYU2</accession>
<keyword evidence="3" id="KW-1185">Reference proteome</keyword>
<comment type="caution">
    <text evidence="2">The sequence shown here is derived from an EMBL/GenBank/DDBJ whole genome shotgun (WGS) entry which is preliminary data.</text>
</comment>
<evidence type="ECO:0000256" key="1">
    <source>
        <dbReference type="SAM" id="Phobius"/>
    </source>
</evidence>
<dbReference type="InParanoid" id="B4CYU2"/>